<comment type="caution">
    <text evidence="1">The sequence shown here is derived from an EMBL/GenBank/DDBJ whole genome shotgun (WGS) entry which is preliminary data.</text>
</comment>
<reference evidence="1 2" key="1">
    <citation type="submission" date="2016-10" db="EMBL/GenBank/DDBJ databases">
        <authorList>
            <person name="Varghese N."/>
            <person name="Submissions S."/>
        </authorList>
    </citation>
    <scope>NUCLEOTIDE SEQUENCE [LARGE SCALE GENOMIC DNA]</scope>
    <source>
        <strain evidence="1 2">CIP 109853</strain>
    </source>
</reference>
<organism evidence="1 2">
    <name type="scientific">Pseudomonas cuatrocienegasensis</name>
    <dbReference type="NCBI Taxonomy" id="543360"/>
    <lineage>
        <taxon>Bacteria</taxon>
        <taxon>Pseudomonadati</taxon>
        <taxon>Pseudomonadota</taxon>
        <taxon>Gammaproteobacteria</taxon>
        <taxon>Pseudomonadales</taxon>
        <taxon>Pseudomonadaceae</taxon>
        <taxon>Pseudomonas</taxon>
    </lineage>
</organism>
<name>A0ABY1BR24_9PSED</name>
<dbReference type="RefSeq" id="WP_069521960.1">
    <property type="nucleotide sequence ID" value="NZ_FOFP01000028.1"/>
</dbReference>
<dbReference type="EMBL" id="FOFP01000028">
    <property type="protein sequence ID" value="SER41650.1"/>
    <property type="molecule type" value="Genomic_DNA"/>
</dbReference>
<dbReference type="Proteomes" id="UP000198512">
    <property type="component" value="Unassembled WGS sequence"/>
</dbReference>
<gene>
    <name evidence="1" type="ORF">SAMN05216600_12844</name>
</gene>
<accession>A0ABY1BR24</accession>
<protein>
    <submittedName>
        <fullName evidence="1">Uncharacterized protein</fullName>
    </submittedName>
</protein>
<evidence type="ECO:0000313" key="1">
    <source>
        <dbReference type="EMBL" id="SER41650.1"/>
    </source>
</evidence>
<keyword evidence="2" id="KW-1185">Reference proteome</keyword>
<proteinExistence type="predicted"/>
<evidence type="ECO:0000313" key="2">
    <source>
        <dbReference type="Proteomes" id="UP000198512"/>
    </source>
</evidence>
<sequence>MQILTQKTADLGRKMPPAGLIEITAEDHATRFFSSFLYCDVWTADGWLVTSISGDGLSCQLRQGREIALLTMEPTTPLFANLRGV</sequence>